<evidence type="ECO:0000256" key="1">
    <source>
        <dbReference type="ARBA" id="ARBA00009031"/>
    </source>
</evidence>
<dbReference type="Pfam" id="PF03305">
    <property type="entry name" value="Lipoprotein_X"/>
    <property type="match status" value="1"/>
</dbReference>
<dbReference type="KEGG" id="mtuy:H3143_01210"/>
<dbReference type="Proteomes" id="UP000514704">
    <property type="component" value="Chromosome"/>
</dbReference>
<feature type="chain" id="PRO_5028182975" description="Mycoplasma lipoprotein central domain-containing protein" evidence="2">
    <location>
        <begin position="24"/>
        <end position="604"/>
    </location>
</feature>
<feature type="domain" description="Mycoplasma lipoprotein central" evidence="3">
    <location>
        <begin position="212"/>
        <end position="387"/>
    </location>
</feature>
<dbReference type="InterPro" id="IPR054825">
    <property type="entry name" value="P68-like"/>
</dbReference>
<dbReference type="NCBIfam" id="NF045826">
    <property type="entry name" value="lipo_P68"/>
    <property type="match status" value="1"/>
</dbReference>
<feature type="signal peptide" evidence="2">
    <location>
        <begin position="1"/>
        <end position="23"/>
    </location>
</feature>
<gene>
    <name evidence="4" type="ORF">H3143_01210</name>
</gene>
<organism evidence="4 5">
    <name type="scientific">Mycoplasma tullyi</name>
    <dbReference type="NCBI Taxonomy" id="1612150"/>
    <lineage>
        <taxon>Bacteria</taxon>
        <taxon>Bacillati</taxon>
        <taxon>Mycoplasmatota</taxon>
        <taxon>Mollicutes</taxon>
        <taxon>Mycoplasmataceae</taxon>
        <taxon>Mycoplasma</taxon>
    </lineage>
</organism>
<evidence type="ECO:0000259" key="3">
    <source>
        <dbReference type="Pfam" id="PF03305"/>
    </source>
</evidence>
<dbReference type="PROSITE" id="PS51257">
    <property type="entry name" value="PROKAR_LIPOPROTEIN"/>
    <property type="match status" value="1"/>
</dbReference>
<evidence type="ECO:0000313" key="5">
    <source>
        <dbReference type="Proteomes" id="UP000514704"/>
    </source>
</evidence>
<protein>
    <recommendedName>
        <fullName evidence="3">Mycoplasma lipoprotein central domain-containing protein</fullName>
    </recommendedName>
</protein>
<dbReference type="RefSeq" id="WP_182079010.1">
    <property type="nucleotide sequence ID" value="NZ_CP059674.1"/>
</dbReference>
<dbReference type="AlphaFoldDB" id="A0A7D7Y5S6"/>
<dbReference type="EMBL" id="CP059674">
    <property type="protein sequence ID" value="QMT98737.1"/>
    <property type="molecule type" value="Genomic_DNA"/>
</dbReference>
<keyword evidence="5" id="KW-1185">Reference proteome</keyword>
<accession>A0A7D7Y5S6</accession>
<evidence type="ECO:0000313" key="4">
    <source>
        <dbReference type="EMBL" id="QMT98737.1"/>
    </source>
</evidence>
<evidence type="ECO:0000256" key="2">
    <source>
        <dbReference type="SAM" id="SignalP"/>
    </source>
</evidence>
<dbReference type="InterPro" id="IPR004984">
    <property type="entry name" value="Mycoplasma_lipoprotein_cen_dom"/>
</dbReference>
<reference evidence="4 5" key="1">
    <citation type="journal article" date="2017" name="Int. J. Syst. Evol. Microbiol.">
        <title>Mycoplasma tullyi sp. nov., isolated from penguins of the genus Spheniscus.</title>
        <authorList>
            <person name="Yavari C.A."/>
            <person name="Ramirez A.S."/>
            <person name="Nicholas R.A.J."/>
            <person name="Radford A.D."/>
            <person name="Darby A.C."/>
            <person name="Bradbury J.M."/>
        </authorList>
    </citation>
    <scope>NUCLEOTIDE SEQUENCE [LARGE SCALE GENOMIC DNA]</scope>
    <source>
        <strain evidence="4 5">56A97T</strain>
    </source>
</reference>
<comment type="similarity">
    <text evidence="1">Belongs to the MG185/MG260 family.</text>
</comment>
<proteinExistence type="inferred from homology"/>
<keyword evidence="2" id="KW-0732">Signal</keyword>
<sequence>MKLIKKLSFALLTAGLSSVIVTSCNFTVNNPKRSNKTVLFQSAQNNTFPLDRLMHSLVEKYNNDHKNDPNFLRVVYQNADITQATSEFNLANSVANRIKSNADNIPNIILSSISASYLINQFERLLDVNTDSFFNSQPIINQINEITKDIIGVNHISQNALPFDLTDLDALYFNKPVMQRLFALFKEGGGTIDEQSKIYNQLKTDTSLPESNFWAKLTLKSTDAFKDKKIDDSTFDNLESIFKFSKMIYDGLNLDKVSPDSDQSILEIDYDRNLLTKYLWNKLGNNEQDFLWTLKAEANDPKNFVVNFDNLKKQATIDTTKKAIQFWYDNIRVTRATNNKDIRSIKLNNSGRYGFSFNDIRNSNAAFAIGPTVTLGQATISKYSIDTFINKENKSDQQIIKEAEQKFTHPHDIYWAPQVTKMDDSNKRTYQIGGSYLIPISSGDPEVDKATINFLKYLYSGNNATITNDSVVAKIENGSGYFVPLKTNLSPTINEQRKTELNKLANKYDFSKLDDASKVDIYKNQYEEWDSYYFTQAGLITRQGLDVLLKDPQNVSLVNVKNDSKTAKIFRFISDNVINAAVHNAKTRTPDEIMGLINKELGTN</sequence>
<name>A0A7D7Y5S6_9MOLU</name>